<evidence type="ECO:0000313" key="3">
    <source>
        <dbReference type="EMBL" id="OAM18399.1"/>
    </source>
</evidence>
<comment type="caution">
    <text evidence="3">The sequence shown here is derived from an EMBL/GenBank/DDBJ whole genome shotgun (WGS) entry which is preliminary data.</text>
</comment>
<organism evidence="3 4">
    <name type="scientific">Eikenella corrodens</name>
    <dbReference type="NCBI Taxonomy" id="539"/>
    <lineage>
        <taxon>Bacteria</taxon>
        <taxon>Pseudomonadati</taxon>
        <taxon>Pseudomonadota</taxon>
        <taxon>Betaproteobacteria</taxon>
        <taxon>Neisseriales</taxon>
        <taxon>Neisseriaceae</taxon>
        <taxon>Eikenella</taxon>
    </lineage>
</organism>
<evidence type="ECO:0000256" key="1">
    <source>
        <dbReference type="SAM" id="Coils"/>
    </source>
</evidence>
<evidence type="ECO:0000259" key="2">
    <source>
        <dbReference type="Pfam" id="PF13391"/>
    </source>
</evidence>
<dbReference type="RefSeq" id="WP_064104022.1">
    <property type="nucleotide sequence ID" value="NZ_LXSF01000001.1"/>
</dbReference>
<evidence type="ECO:0000313" key="4">
    <source>
        <dbReference type="Proteomes" id="UP000078003"/>
    </source>
</evidence>
<dbReference type="EMBL" id="LXSF01000001">
    <property type="protein sequence ID" value="OAM18399.1"/>
    <property type="molecule type" value="Genomic_DNA"/>
</dbReference>
<accession>A0A1A9RK54</accession>
<reference evidence="4" key="1">
    <citation type="submission" date="2016-05" db="EMBL/GenBank/DDBJ databases">
        <title>Draft genome of Corynebacterium afermentans subsp. afermentans LCDC 88199T.</title>
        <authorList>
            <person name="Bernier A.-M."/>
            <person name="Bernard K."/>
        </authorList>
    </citation>
    <scope>NUCLEOTIDE SEQUENCE [LARGE SCALE GENOMIC DNA]</scope>
    <source>
        <strain evidence="4">NML01-0328</strain>
    </source>
</reference>
<feature type="domain" description="HNH nuclease" evidence="2">
    <location>
        <begin position="158"/>
        <end position="211"/>
    </location>
</feature>
<proteinExistence type="predicted"/>
<name>A0A1A9RK54_EIKCO</name>
<protein>
    <recommendedName>
        <fullName evidence="2">HNH nuclease domain-containing protein</fullName>
    </recommendedName>
</protein>
<dbReference type="Proteomes" id="UP000078003">
    <property type="component" value="Unassembled WGS sequence"/>
</dbReference>
<dbReference type="AlphaFoldDB" id="A0A1A9RK54"/>
<sequence length="258" mass="29674">MSGLKIFKNNLDDSEYLEWREKNQDGYILNVKKAKAQPKDYPKMHSVREANRKKCIKGGNYTTESSDYYKVCSNSILELEVYSWQECNIPLTGCGHCMKGYTPTFQIASLESLENDLDELNQSLKNATTEETRIQRLINARKGQGTFRNSVLELYPQCPISGVDMPELLIASHIKPWCDCNDDYERLDQHNGLMLAPNIDALFDSGLITFEVDGKIRISKRLSEENLLRLGISPDAVLEIHPDSEKYFEWHRNKVFKP</sequence>
<dbReference type="InterPro" id="IPR003615">
    <property type="entry name" value="HNH_nuc"/>
</dbReference>
<keyword evidence="1" id="KW-0175">Coiled coil</keyword>
<feature type="coiled-coil region" evidence="1">
    <location>
        <begin position="107"/>
        <end position="137"/>
    </location>
</feature>
<dbReference type="Pfam" id="PF13391">
    <property type="entry name" value="HNH_2"/>
    <property type="match status" value="1"/>
</dbReference>
<gene>
    <name evidence="3" type="ORF">A7P85_01600</name>
</gene>